<dbReference type="STRING" id="697281.Mahau_2771"/>
<dbReference type="PRINTS" id="PR00732">
    <property type="entry name" value="GLHYDRLASE4"/>
</dbReference>
<keyword evidence="16" id="KW-1185">Reference proteome</keyword>
<evidence type="ECO:0000313" key="15">
    <source>
        <dbReference type="EMBL" id="AEE97899.1"/>
    </source>
</evidence>
<reference evidence="15 16" key="2">
    <citation type="journal article" date="2011" name="Stand. Genomic Sci.">
        <title>Complete genome sequence of Mahella australiensis type strain (50-1 BON).</title>
        <authorList>
            <person name="Sikorski J."/>
            <person name="Teshima H."/>
            <person name="Nolan M."/>
            <person name="Lucas S."/>
            <person name="Hammon N."/>
            <person name="Deshpande S."/>
            <person name="Cheng J.F."/>
            <person name="Pitluck S."/>
            <person name="Liolios K."/>
            <person name="Pagani I."/>
            <person name="Ivanova N."/>
            <person name="Huntemann M."/>
            <person name="Mavromatis K."/>
            <person name="Ovchinikova G."/>
            <person name="Pati A."/>
            <person name="Tapia R."/>
            <person name="Han C."/>
            <person name="Goodwin L."/>
            <person name="Chen A."/>
            <person name="Palaniappan K."/>
            <person name="Land M."/>
            <person name="Hauser L."/>
            <person name="Ngatchou-Djao O.D."/>
            <person name="Rohde M."/>
            <person name="Pukall R."/>
            <person name="Spring S."/>
            <person name="Abt B."/>
            <person name="Goker M."/>
            <person name="Detter J.C."/>
            <person name="Woyke T."/>
            <person name="Bristow J."/>
            <person name="Markowitz V."/>
            <person name="Hugenholtz P."/>
            <person name="Eisen J.A."/>
            <person name="Kyrpides N.C."/>
            <person name="Klenk H.P."/>
            <person name="Lapidus A."/>
        </authorList>
    </citation>
    <scope>NUCLEOTIDE SEQUENCE [LARGE SCALE GENOMIC DNA]</scope>
    <source>
        <strain evidence="16">DSM 15567 / CIP 107919 / 50-1 BON</strain>
    </source>
</reference>
<dbReference type="EMBL" id="CP002360">
    <property type="protein sequence ID" value="AEE97899.1"/>
    <property type="molecule type" value="Genomic_DNA"/>
</dbReference>
<dbReference type="SUPFAM" id="SSF51735">
    <property type="entry name" value="NAD(P)-binding Rossmann-fold domains"/>
    <property type="match status" value="1"/>
</dbReference>
<reference evidence="16" key="1">
    <citation type="submission" date="2010-11" db="EMBL/GenBank/DDBJ databases">
        <title>The complete genome of Mahella australiensis DSM 15567.</title>
        <authorList>
            <consortium name="US DOE Joint Genome Institute (JGI-PGF)"/>
            <person name="Lucas S."/>
            <person name="Copeland A."/>
            <person name="Lapidus A."/>
            <person name="Bruce D."/>
            <person name="Goodwin L."/>
            <person name="Pitluck S."/>
            <person name="Kyrpides N."/>
            <person name="Mavromatis K."/>
            <person name="Pagani I."/>
            <person name="Ivanova N."/>
            <person name="Teshima H."/>
            <person name="Brettin T."/>
            <person name="Detter J.C."/>
            <person name="Han C."/>
            <person name="Tapia R."/>
            <person name="Land M."/>
            <person name="Hauser L."/>
            <person name="Markowitz V."/>
            <person name="Cheng J.-F."/>
            <person name="Hugenholtz P."/>
            <person name="Woyke T."/>
            <person name="Wu D."/>
            <person name="Spring S."/>
            <person name="Pukall R."/>
            <person name="Steenblock K."/>
            <person name="Schneider S."/>
            <person name="Klenk H.-P."/>
            <person name="Eisen J.A."/>
        </authorList>
    </citation>
    <scope>NUCLEOTIDE SEQUENCE [LARGE SCALE GENOMIC DNA]</scope>
    <source>
        <strain evidence="16">DSM 15567 / CIP 107919 / 50-1 BON</strain>
    </source>
</reference>
<dbReference type="AlphaFoldDB" id="F3ZZQ2"/>
<comment type="cofactor">
    <cofactor evidence="1">
        <name>Mn(2+)</name>
        <dbReference type="ChEBI" id="CHEBI:29035"/>
    </cofactor>
</comment>
<sequence length="425" mass="47068">MNTTKIVFIGAGSMSFGLSMFQDIFTSKELVGSSLVLVDIDEENLERMYKLALKMNEQSGAGLVIEATKDRREALPQAGFVVNSIAIERCKLWKYDFEVPKKYGIRHTLGENGGPGGLFFTMRTLPLILDIIKDMEELCPDAYFLNFSNPESRIILALGRYSKIKCVGLCHGIFMGHSDVARIMGIDKDDIDVWGAGLNHFQWLLGIRDKATGKDMYPLLKEKNKTYDPSFMPLSRKLFEAFGLYPSCSDDHIGEYLAYGWEAGEEGYDFDADEKYRETMKQEIAARTNGLKPLDDWFVPSGERAVEVITGILNNKKKVIESGIVYNDGAITNLPPDAAVEVPIMVDAGGIHPIAVGDLPAGIARLLTTQVGVQQMAIEAAVKASKELALQALLIDPVINSTEAARGILDELWEINKPYIRPCNV</sequence>
<keyword evidence="6 13" id="KW-0520">NAD</keyword>
<dbReference type="Pfam" id="PF11975">
    <property type="entry name" value="Glyco_hydro_4C"/>
    <property type="match status" value="1"/>
</dbReference>
<dbReference type="HOGENOM" id="CLU_045951_1_1_9"/>
<dbReference type="InterPro" id="IPR036291">
    <property type="entry name" value="NAD(P)-bd_dom_sf"/>
</dbReference>
<evidence type="ECO:0000256" key="8">
    <source>
        <dbReference type="ARBA" id="ARBA00023277"/>
    </source>
</evidence>
<dbReference type="PANTHER" id="PTHR32092">
    <property type="entry name" value="6-PHOSPHO-BETA-GLUCOSIDASE-RELATED"/>
    <property type="match status" value="1"/>
</dbReference>
<evidence type="ECO:0000256" key="3">
    <source>
        <dbReference type="ARBA" id="ARBA00011881"/>
    </source>
</evidence>
<keyword evidence="7 11" id="KW-0464">Manganese</keyword>
<evidence type="ECO:0000256" key="1">
    <source>
        <dbReference type="ARBA" id="ARBA00001936"/>
    </source>
</evidence>
<dbReference type="SUPFAM" id="SSF56327">
    <property type="entry name" value="LDH C-terminal domain-like"/>
    <property type="match status" value="1"/>
</dbReference>
<dbReference type="PANTHER" id="PTHR32092:SF6">
    <property type="entry name" value="ALPHA-GALACTOSIDASE"/>
    <property type="match status" value="1"/>
</dbReference>
<dbReference type="InterPro" id="IPR001088">
    <property type="entry name" value="Glyco_hydro_4"/>
</dbReference>
<dbReference type="InterPro" id="IPR015955">
    <property type="entry name" value="Lactate_DH/Glyco_Ohase_4_C"/>
</dbReference>
<dbReference type="GO" id="GO:0016616">
    <property type="term" value="F:oxidoreductase activity, acting on the CH-OH group of donors, NAD or NADP as acceptor"/>
    <property type="evidence" value="ECO:0007669"/>
    <property type="project" value="InterPro"/>
</dbReference>
<evidence type="ECO:0000256" key="5">
    <source>
        <dbReference type="ARBA" id="ARBA00022801"/>
    </source>
</evidence>
<feature type="binding site" evidence="11">
    <location>
        <position position="200"/>
    </location>
    <ligand>
        <name>Mn(2+)</name>
        <dbReference type="ChEBI" id="CHEBI:29035"/>
    </ligand>
</feature>
<dbReference type="GO" id="GO:0004553">
    <property type="term" value="F:hydrolase activity, hydrolyzing O-glycosyl compounds"/>
    <property type="evidence" value="ECO:0007669"/>
    <property type="project" value="InterPro"/>
</dbReference>
<dbReference type="RefSeq" id="WP_013782322.1">
    <property type="nucleotide sequence ID" value="NC_015520.1"/>
</dbReference>
<keyword evidence="8" id="KW-0119">Carbohydrate metabolism</keyword>
<evidence type="ECO:0000313" key="16">
    <source>
        <dbReference type="Proteomes" id="UP000008457"/>
    </source>
</evidence>
<evidence type="ECO:0000256" key="6">
    <source>
        <dbReference type="ARBA" id="ARBA00023027"/>
    </source>
</evidence>
<evidence type="ECO:0000259" key="14">
    <source>
        <dbReference type="Pfam" id="PF11975"/>
    </source>
</evidence>
<keyword evidence="9 13" id="KW-0326">Glycosidase</keyword>
<evidence type="ECO:0000256" key="13">
    <source>
        <dbReference type="RuleBase" id="RU361152"/>
    </source>
</evidence>
<dbReference type="GO" id="GO:0046872">
    <property type="term" value="F:metal ion binding"/>
    <property type="evidence" value="ECO:0007669"/>
    <property type="project" value="UniProtKB-KW"/>
</dbReference>
<protein>
    <submittedName>
        <fullName evidence="15">Glycoside hydrolase family 4</fullName>
    </submittedName>
</protein>
<keyword evidence="5 13" id="KW-0378">Hydrolase</keyword>
<dbReference type="eggNOG" id="COG1486">
    <property type="taxonomic scope" value="Bacteria"/>
</dbReference>
<accession>F3ZZQ2</accession>
<feature type="domain" description="Glycosyl hydrolase family 4 C-terminal" evidence="14">
    <location>
        <begin position="196"/>
        <end position="398"/>
    </location>
</feature>
<keyword evidence="11" id="KW-0170">Cobalt</keyword>
<keyword evidence="4 11" id="KW-0479">Metal-binding</keyword>
<comment type="similarity">
    <text evidence="2 13">Belongs to the glycosyl hydrolase 4 family.</text>
</comment>
<evidence type="ECO:0000256" key="9">
    <source>
        <dbReference type="ARBA" id="ARBA00023295"/>
    </source>
</evidence>
<evidence type="ECO:0000256" key="7">
    <source>
        <dbReference type="ARBA" id="ARBA00023211"/>
    </source>
</evidence>
<comment type="cofactor">
    <cofactor evidence="13">
        <name>NAD(+)</name>
        <dbReference type="ChEBI" id="CHEBI:57540"/>
    </cofactor>
    <text evidence="13">Binds 1 NAD(+) per subunit.</text>
</comment>
<evidence type="ECO:0000256" key="12">
    <source>
        <dbReference type="PIRSR" id="PIRSR601088-4"/>
    </source>
</evidence>
<dbReference type="Gene3D" id="3.90.1820.10">
    <property type="entry name" value="AglA-like glucosidase"/>
    <property type="match status" value="1"/>
</dbReference>
<dbReference type="Proteomes" id="UP000008457">
    <property type="component" value="Chromosome"/>
</dbReference>
<dbReference type="Pfam" id="PF02056">
    <property type="entry name" value="Glyco_hydro_4"/>
    <property type="match status" value="1"/>
</dbReference>
<dbReference type="GO" id="GO:0005975">
    <property type="term" value="P:carbohydrate metabolic process"/>
    <property type="evidence" value="ECO:0007669"/>
    <property type="project" value="InterPro"/>
</dbReference>
<dbReference type="InterPro" id="IPR022616">
    <property type="entry name" value="Glyco_hydro_4_C"/>
</dbReference>
<evidence type="ECO:0000256" key="4">
    <source>
        <dbReference type="ARBA" id="ARBA00022723"/>
    </source>
</evidence>
<comment type="subunit">
    <text evidence="3">Homotetramer.</text>
</comment>
<dbReference type="OrthoDB" id="9808275at2"/>
<evidence type="ECO:0000256" key="2">
    <source>
        <dbReference type="ARBA" id="ARBA00010141"/>
    </source>
</evidence>
<keyword evidence="11" id="KW-0408">Iron</keyword>
<name>F3ZZQ2_MAHA5</name>
<evidence type="ECO:0000256" key="10">
    <source>
        <dbReference type="PIRSR" id="PIRSR601088-2"/>
    </source>
</evidence>
<gene>
    <name evidence="15" type="ordered locus">Mahau_2771</name>
</gene>
<keyword evidence="11" id="KW-0533">Nickel</keyword>
<organism evidence="15 16">
    <name type="scientific">Mahella australiensis (strain DSM 15567 / CIP 107919 / 50-1 BON)</name>
    <dbReference type="NCBI Taxonomy" id="697281"/>
    <lineage>
        <taxon>Bacteria</taxon>
        <taxon>Bacillati</taxon>
        <taxon>Bacillota</taxon>
        <taxon>Clostridia</taxon>
        <taxon>Thermoanaerobacterales</taxon>
        <taxon>Thermoanaerobacterales Family IV. Incertae Sedis</taxon>
        <taxon>Mahella</taxon>
    </lineage>
</organism>
<feature type="binding site" evidence="11">
    <location>
        <position position="170"/>
    </location>
    <ligand>
        <name>Mn(2+)</name>
        <dbReference type="ChEBI" id="CHEBI:29035"/>
    </ligand>
</feature>
<feature type="site" description="Increases basicity of active site Tyr" evidence="12">
    <location>
        <position position="111"/>
    </location>
</feature>
<dbReference type="InterPro" id="IPR053715">
    <property type="entry name" value="GH4_Enzyme_sf"/>
</dbReference>
<proteinExistence type="inferred from homology"/>
<dbReference type="KEGG" id="mas:Mahau_2771"/>
<evidence type="ECO:0000256" key="11">
    <source>
        <dbReference type="PIRSR" id="PIRSR601088-3"/>
    </source>
</evidence>
<feature type="binding site" evidence="10">
    <location>
        <position position="149"/>
    </location>
    <ligand>
        <name>substrate</name>
    </ligand>
</feature>